<keyword evidence="5" id="KW-0443">Lipid metabolism</keyword>
<feature type="transmembrane region" description="Helical" evidence="7">
    <location>
        <begin position="12"/>
        <end position="30"/>
    </location>
</feature>
<sequence>MNDMLDPLKNPLTYAIPFFVIAILIELAALKWLDHDDNLAGYVFKDARTSILMGFGSIVTMTVFKVLTFGIYAAIFAYASLWQIPGTWWGLAVSVLVVDLAYYWNHRFVHRTRVGWAAHQAHHSSEYMTFATALRQKWNPWFEFFFFLPLPFLGISPAAIYIAFSINLIYQFFVHTETIGRLWRPIELVFNTPSHHRVHHGSDPEYLDKNYAGILIVWDRLFGTFQPERQRPTYGLTYQVDTYNLLRLEYGAFRELWNDVRSADGWRLKLSYVFRPPGWAPERDCSSRYADQSSQP</sequence>
<dbReference type="Proteomes" id="UP000577707">
    <property type="component" value="Unassembled WGS sequence"/>
</dbReference>
<dbReference type="EMBL" id="JACHXG010000002">
    <property type="protein sequence ID" value="MBB3088045.1"/>
    <property type="molecule type" value="Genomic_DNA"/>
</dbReference>
<evidence type="ECO:0000259" key="8">
    <source>
        <dbReference type="Pfam" id="PF04116"/>
    </source>
</evidence>
<keyword evidence="2 7" id="KW-0812">Transmembrane</keyword>
<gene>
    <name evidence="9" type="ORF">FHS12_000978</name>
</gene>
<dbReference type="AlphaFoldDB" id="A0A7W5F7D5"/>
<feature type="transmembrane region" description="Helical" evidence="7">
    <location>
        <begin position="144"/>
        <end position="164"/>
    </location>
</feature>
<evidence type="ECO:0000313" key="9">
    <source>
        <dbReference type="EMBL" id="MBB3088045.1"/>
    </source>
</evidence>
<evidence type="ECO:0000256" key="7">
    <source>
        <dbReference type="SAM" id="Phobius"/>
    </source>
</evidence>
<organism evidence="9 10">
    <name type="scientific">Nocardioides albus</name>
    <dbReference type="NCBI Taxonomy" id="1841"/>
    <lineage>
        <taxon>Bacteria</taxon>
        <taxon>Bacillati</taxon>
        <taxon>Actinomycetota</taxon>
        <taxon>Actinomycetes</taxon>
        <taxon>Propionibacteriales</taxon>
        <taxon>Nocardioidaceae</taxon>
        <taxon>Nocardioides</taxon>
    </lineage>
</organism>
<comment type="caution">
    <text evidence="9">The sequence shown here is derived from an EMBL/GenBank/DDBJ whole genome shotgun (WGS) entry which is preliminary data.</text>
</comment>
<feature type="transmembrane region" description="Helical" evidence="7">
    <location>
        <begin position="51"/>
        <end position="81"/>
    </location>
</feature>
<dbReference type="Pfam" id="PF04116">
    <property type="entry name" value="FA_hydroxylase"/>
    <property type="match status" value="1"/>
</dbReference>
<name>A0A7W5F7D5_9ACTN</name>
<proteinExistence type="predicted"/>
<evidence type="ECO:0000313" key="10">
    <source>
        <dbReference type="Proteomes" id="UP000577707"/>
    </source>
</evidence>
<dbReference type="InterPro" id="IPR051689">
    <property type="entry name" value="Sterol_desaturase/TMEM195"/>
</dbReference>
<dbReference type="InterPro" id="IPR006694">
    <property type="entry name" value="Fatty_acid_hydroxylase"/>
</dbReference>
<evidence type="ECO:0000256" key="4">
    <source>
        <dbReference type="ARBA" id="ARBA00023002"/>
    </source>
</evidence>
<keyword evidence="10" id="KW-1185">Reference proteome</keyword>
<dbReference type="GO" id="GO:0006643">
    <property type="term" value="P:membrane lipid metabolic process"/>
    <property type="evidence" value="ECO:0007669"/>
    <property type="project" value="TreeGrafter"/>
</dbReference>
<evidence type="ECO:0000256" key="2">
    <source>
        <dbReference type="ARBA" id="ARBA00022692"/>
    </source>
</evidence>
<keyword evidence="3 7" id="KW-1133">Transmembrane helix</keyword>
<dbReference type="PANTHER" id="PTHR21624:SF1">
    <property type="entry name" value="ALKYLGLYCEROL MONOOXYGENASE"/>
    <property type="match status" value="1"/>
</dbReference>
<reference evidence="9 10" key="1">
    <citation type="submission" date="2020-08" db="EMBL/GenBank/DDBJ databases">
        <title>Genomic Encyclopedia of Type Strains, Phase III (KMG-III): the genomes of soil and plant-associated and newly described type strains.</title>
        <authorList>
            <person name="Whitman W."/>
        </authorList>
    </citation>
    <scope>NUCLEOTIDE SEQUENCE [LARGE SCALE GENOMIC DNA]</scope>
    <source>
        <strain evidence="9 10">CECT 3302</strain>
    </source>
</reference>
<dbReference type="PANTHER" id="PTHR21624">
    <property type="entry name" value="STEROL DESATURASE-RELATED PROTEIN"/>
    <property type="match status" value="1"/>
</dbReference>
<feature type="domain" description="Fatty acid hydroxylase" evidence="8">
    <location>
        <begin position="92"/>
        <end position="224"/>
    </location>
</feature>
<feature type="transmembrane region" description="Helical" evidence="7">
    <location>
        <begin position="87"/>
        <end position="104"/>
    </location>
</feature>
<evidence type="ECO:0000256" key="5">
    <source>
        <dbReference type="ARBA" id="ARBA00023098"/>
    </source>
</evidence>
<evidence type="ECO:0000256" key="3">
    <source>
        <dbReference type="ARBA" id="ARBA00022989"/>
    </source>
</evidence>
<evidence type="ECO:0000256" key="6">
    <source>
        <dbReference type="ARBA" id="ARBA00023136"/>
    </source>
</evidence>
<evidence type="ECO:0000256" key="1">
    <source>
        <dbReference type="ARBA" id="ARBA00004127"/>
    </source>
</evidence>
<keyword evidence="6 7" id="KW-0472">Membrane</keyword>
<comment type="subcellular location">
    <subcellularLocation>
        <location evidence="1">Endomembrane system</location>
        <topology evidence="1">Multi-pass membrane protein</topology>
    </subcellularLocation>
</comment>
<dbReference type="GO" id="GO:0050479">
    <property type="term" value="F:glyceryl-ether monooxygenase activity"/>
    <property type="evidence" value="ECO:0007669"/>
    <property type="project" value="TreeGrafter"/>
</dbReference>
<accession>A0A7W5F7D5</accession>
<dbReference type="GO" id="GO:0016020">
    <property type="term" value="C:membrane"/>
    <property type="evidence" value="ECO:0007669"/>
    <property type="project" value="GOC"/>
</dbReference>
<dbReference type="GO" id="GO:0012505">
    <property type="term" value="C:endomembrane system"/>
    <property type="evidence" value="ECO:0007669"/>
    <property type="project" value="UniProtKB-SubCell"/>
</dbReference>
<protein>
    <submittedName>
        <fullName evidence="9">Sterol desaturase/sphingolipid hydroxylase (Fatty acid hydroxylase superfamily)</fullName>
    </submittedName>
</protein>
<dbReference type="GO" id="GO:0005506">
    <property type="term" value="F:iron ion binding"/>
    <property type="evidence" value="ECO:0007669"/>
    <property type="project" value="InterPro"/>
</dbReference>
<keyword evidence="4" id="KW-0560">Oxidoreductase</keyword>
<dbReference type="GO" id="GO:0008610">
    <property type="term" value="P:lipid biosynthetic process"/>
    <property type="evidence" value="ECO:0007669"/>
    <property type="project" value="InterPro"/>
</dbReference>